<gene>
    <name evidence="3" type="ORF">BT96DRAFT_281513</name>
</gene>
<feature type="region of interest" description="Disordered" evidence="1">
    <location>
        <begin position="95"/>
        <end position="131"/>
    </location>
</feature>
<evidence type="ECO:0000256" key="2">
    <source>
        <dbReference type="SAM" id="Phobius"/>
    </source>
</evidence>
<keyword evidence="4" id="KW-1185">Reference proteome</keyword>
<feature type="compositionally biased region" description="Polar residues" evidence="1">
    <location>
        <begin position="105"/>
        <end position="121"/>
    </location>
</feature>
<reference evidence="3" key="1">
    <citation type="journal article" date="2019" name="Environ. Microbiol.">
        <title>Fungal ecological strategies reflected in gene transcription - a case study of two litter decomposers.</title>
        <authorList>
            <person name="Barbi F."/>
            <person name="Kohler A."/>
            <person name="Barry K."/>
            <person name="Baskaran P."/>
            <person name="Daum C."/>
            <person name="Fauchery L."/>
            <person name="Ihrmark K."/>
            <person name="Kuo A."/>
            <person name="LaButti K."/>
            <person name="Lipzen A."/>
            <person name="Morin E."/>
            <person name="Grigoriev I.V."/>
            <person name="Henrissat B."/>
            <person name="Lindahl B."/>
            <person name="Martin F."/>
        </authorList>
    </citation>
    <scope>NUCLEOTIDE SEQUENCE</scope>
    <source>
        <strain evidence="3">JB14</strain>
    </source>
</reference>
<dbReference type="AlphaFoldDB" id="A0A6A4I2S3"/>
<proteinExistence type="predicted"/>
<feature type="transmembrane region" description="Helical" evidence="2">
    <location>
        <begin position="14"/>
        <end position="39"/>
    </location>
</feature>
<evidence type="ECO:0000313" key="4">
    <source>
        <dbReference type="Proteomes" id="UP000799118"/>
    </source>
</evidence>
<feature type="region of interest" description="Disordered" evidence="1">
    <location>
        <begin position="48"/>
        <end position="75"/>
    </location>
</feature>
<keyword evidence="2" id="KW-0812">Transmembrane</keyword>
<accession>A0A6A4I2S3</accession>
<evidence type="ECO:0000256" key="1">
    <source>
        <dbReference type="SAM" id="MobiDB-lite"/>
    </source>
</evidence>
<keyword evidence="2" id="KW-0472">Membrane</keyword>
<keyword evidence="2" id="KW-1133">Transmembrane helix</keyword>
<dbReference type="Proteomes" id="UP000799118">
    <property type="component" value="Unassembled WGS sequence"/>
</dbReference>
<protein>
    <submittedName>
        <fullName evidence="3">Uncharacterized protein</fullName>
    </submittedName>
</protein>
<sequence>MPANNSNSLNRHQISVIVGSVVGGVCGIILLVALAVLLYRKRQTIPSLSKRPKKDARHHDVDPPPGPIDFEPHRPKFTAYDSGSSLLKAANSSVEMHSLARGRQPYSSDSSPCGTPRSSNRPLEASEEGYRDEEIYVGQSVQLTREGTYNTLPNPYSIRNSQSYRSESSHTHSVDPNVTLYSSSNMHAHMDETQRLTKTPSESSAAIGTSDGYGYTFTPVHRMRRIANMDASDEDNLSVAELKRRQSQLFLLSVDGMAALPLVHTDSGLRMHSHPEAQAELPPVYSAE</sequence>
<organism evidence="3 4">
    <name type="scientific">Gymnopus androsaceus JB14</name>
    <dbReference type="NCBI Taxonomy" id="1447944"/>
    <lineage>
        <taxon>Eukaryota</taxon>
        <taxon>Fungi</taxon>
        <taxon>Dikarya</taxon>
        <taxon>Basidiomycota</taxon>
        <taxon>Agaricomycotina</taxon>
        <taxon>Agaricomycetes</taxon>
        <taxon>Agaricomycetidae</taxon>
        <taxon>Agaricales</taxon>
        <taxon>Marasmiineae</taxon>
        <taxon>Omphalotaceae</taxon>
        <taxon>Gymnopus</taxon>
    </lineage>
</organism>
<evidence type="ECO:0000313" key="3">
    <source>
        <dbReference type="EMBL" id="KAE9406112.1"/>
    </source>
</evidence>
<dbReference type="EMBL" id="ML769404">
    <property type="protein sequence ID" value="KAE9406112.1"/>
    <property type="molecule type" value="Genomic_DNA"/>
</dbReference>
<name>A0A6A4I2S3_9AGAR</name>